<accession>A0ABV1RKK1</accession>
<gene>
    <name evidence="2" type="ORF">ABS311_16395</name>
</gene>
<feature type="chain" id="PRO_5045846600" evidence="1">
    <location>
        <begin position="24"/>
        <end position="418"/>
    </location>
</feature>
<protein>
    <submittedName>
        <fullName evidence="2">DUF4374 domain-containing protein</fullName>
    </submittedName>
</protein>
<dbReference type="Pfam" id="PF14298">
    <property type="entry name" value="DUF4374"/>
    <property type="match status" value="1"/>
</dbReference>
<comment type="caution">
    <text evidence="2">The sequence shown here is derived from an EMBL/GenBank/DDBJ whole genome shotgun (WGS) entry which is preliminary data.</text>
</comment>
<evidence type="ECO:0000313" key="2">
    <source>
        <dbReference type="EMBL" id="MER2493459.1"/>
    </source>
</evidence>
<dbReference type="InterPro" id="IPR025401">
    <property type="entry name" value="DUF4374"/>
</dbReference>
<proteinExistence type="predicted"/>
<reference evidence="2 3" key="1">
    <citation type="submission" date="2024-06" db="EMBL/GenBank/DDBJ databases">
        <authorList>
            <person name="Chen R.Y."/>
        </authorList>
    </citation>
    <scope>NUCLEOTIDE SEQUENCE [LARGE SCALE GENOMIC DNA]</scope>
    <source>
        <strain evidence="2 3">D2</strain>
    </source>
</reference>
<evidence type="ECO:0000256" key="1">
    <source>
        <dbReference type="SAM" id="SignalP"/>
    </source>
</evidence>
<organism evidence="2 3">
    <name type="scientific">Catenovulum sediminis</name>
    <dbReference type="NCBI Taxonomy" id="1740262"/>
    <lineage>
        <taxon>Bacteria</taxon>
        <taxon>Pseudomonadati</taxon>
        <taxon>Pseudomonadota</taxon>
        <taxon>Gammaproteobacteria</taxon>
        <taxon>Alteromonadales</taxon>
        <taxon>Alteromonadaceae</taxon>
        <taxon>Catenovulum</taxon>
    </lineage>
</organism>
<evidence type="ECO:0000313" key="3">
    <source>
        <dbReference type="Proteomes" id="UP001467690"/>
    </source>
</evidence>
<name>A0ABV1RKK1_9ALTE</name>
<feature type="signal peptide" evidence="1">
    <location>
        <begin position="1"/>
        <end position="23"/>
    </location>
</feature>
<dbReference type="Proteomes" id="UP001467690">
    <property type="component" value="Unassembled WGS sequence"/>
</dbReference>
<sequence length="418" mass="45154">MFNRNTLSVAMATLLLSACGSSSDSNDQAKENNEVEMPKFALAYKQAVSGEAEYLLPANDLMQGQINANGVGAEQLGWNYYYPVGNTIFVSGYENFETVSYKLNSDGELARQGAFVFNNALEVFGADGDDYLLASDEPRDGTHTTRTLYTVSAESGHIIRQVGYSIFDEDTGTPGEGTVGWATALVVRGDELFVPFHKLDDQGWYTTPAPDEALVAIYDYPLNDGASPKAIISDDRTSHIGVNGSTTGLILTDSGDMYSFSNGTIAAGFSPASTKPSGILKIANGESDFAQHYFFNIEEATNGGSIFWMDYVGGNKAIARLLVDKKGEAPWSAFGRTNFNQKLVIIDLAAKTVTDVANVPLHAKRYSSPVEVVNGKVYVSIEEETQAYIYEVDIETATATQGAEIQGKTVKGVYYLAD</sequence>
<dbReference type="RefSeq" id="WP_350402625.1">
    <property type="nucleotide sequence ID" value="NZ_JBELOE010000265.1"/>
</dbReference>
<dbReference type="PROSITE" id="PS51257">
    <property type="entry name" value="PROKAR_LIPOPROTEIN"/>
    <property type="match status" value="1"/>
</dbReference>
<keyword evidence="1" id="KW-0732">Signal</keyword>
<dbReference type="EMBL" id="JBELOE010000265">
    <property type="protein sequence ID" value="MER2493459.1"/>
    <property type="molecule type" value="Genomic_DNA"/>
</dbReference>
<keyword evidence="3" id="KW-1185">Reference proteome</keyword>